<accession>A0ACC4B288</accession>
<dbReference type="EMBL" id="RCHU02000014">
    <property type="protein sequence ID" value="KAL3572364.1"/>
    <property type="molecule type" value="Genomic_DNA"/>
</dbReference>
<evidence type="ECO:0000313" key="1">
    <source>
        <dbReference type="EMBL" id="KAL3572364.1"/>
    </source>
</evidence>
<reference evidence="1 2" key="1">
    <citation type="journal article" date="2024" name="Plant Biotechnol. J.">
        <title>Genome and CRISPR/Cas9 system of a widespread forest tree (Populus alba) in the world.</title>
        <authorList>
            <person name="Liu Y.J."/>
            <person name="Jiang P.F."/>
            <person name="Han X.M."/>
            <person name="Li X.Y."/>
            <person name="Wang H.M."/>
            <person name="Wang Y.J."/>
            <person name="Wang X.X."/>
            <person name="Zeng Q.Y."/>
        </authorList>
    </citation>
    <scope>NUCLEOTIDE SEQUENCE [LARGE SCALE GENOMIC DNA]</scope>
    <source>
        <strain evidence="2">cv. PAL-ZL1</strain>
    </source>
</reference>
<protein>
    <submittedName>
        <fullName evidence="1">Uncharacterized protein</fullName>
    </submittedName>
</protein>
<sequence length="963" mass="106411">MAGEGGALSFSVASVVEDVLQQHGNRLGDLDLESRKAEEAASRRYEAAGWLRKMVGVVAAKDLPAEPSEEEFRLGLRSGIILCNALNKIQPGGVPKVVESPCDATPIPDGAALSAFQYFENVRNFLVAVHEMGIPNFEASDLEQGGKSARVVNTVLALKSYSEWKQTGGNGIWKFGGNVKPTVSAKSFVRKNSEPFMNSLSRNLSINGKSFNSLSSDLEYSNKMSGSGSLSMLVRAVLLDKKPEEVPMLVESVLSKVVEEFENRIASQYDMAKEAPKEIAISQGNKFLLKSTGDNKRTEDKNVKLIKKEECFHKNQIAEELKNKTQKQQMIFDQQQRDIQELKNTLSTTKAGMQFMQMKFHEEFNSLGMHIHGLAHAASGYHKVLEENRKLYNQVQDLKGSIRVYCRVRPFLSGQSNDLSTVHSIEDGNITISTASKHGKGCKSFSFNKVFEPCATQGPKDLSEKNKGVNYRALGDLFLLAEQRKDIFCYNVAVQMIEIYNEQVRDLLVTDGKIRNSSQTGLNVPDANIIPVSSTYDVIDLMNLGHRNRAVGATALNDRSSRSHSCLTVHVQGRDLASGTILRGCMHLVDLAGSERVNKSEVTGDRLKEAQHINRSLSALGDVIASLAQKNPHVPYRNSKLTQLLQDSLGGQAKTLMFVHISPEPDALGETISTLKFAERVATVELGAAQVNKGSTDVKELKEQVANQKAALAKKERETEHRRKGSESSPSNSNHRLRDANDSNLFRQPMGDVGNIEVHKSTLRQKRQSFDLDEILANSPPWPPVISPSLNYAEDEKEMASGEWVDKVMVNKQDAVNMVEKSLGCWEAENGNLPDAFYHKYLSDSSKIYPEQSFNMLVGNSQLNLANNDDMDDIDAATSDSSEPDFLWQFNQSKFTSMTNRIESKTSKAISKAARNPELSKNLNPSLGPSPSRKLANGGGVPLQRNRRHAAPVDGKRKIANRK</sequence>
<proteinExistence type="predicted"/>
<comment type="caution">
    <text evidence="1">The sequence shown here is derived from an EMBL/GenBank/DDBJ whole genome shotgun (WGS) entry which is preliminary data.</text>
</comment>
<name>A0ACC4B288_POPAL</name>
<organism evidence="1 2">
    <name type="scientific">Populus alba</name>
    <name type="common">White poplar</name>
    <dbReference type="NCBI Taxonomy" id="43335"/>
    <lineage>
        <taxon>Eukaryota</taxon>
        <taxon>Viridiplantae</taxon>
        <taxon>Streptophyta</taxon>
        <taxon>Embryophyta</taxon>
        <taxon>Tracheophyta</taxon>
        <taxon>Spermatophyta</taxon>
        <taxon>Magnoliopsida</taxon>
        <taxon>eudicotyledons</taxon>
        <taxon>Gunneridae</taxon>
        <taxon>Pentapetalae</taxon>
        <taxon>rosids</taxon>
        <taxon>fabids</taxon>
        <taxon>Malpighiales</taxon>
        <taxon>Salicaceae</taxon>
        <taxon>Saliceae</taxon>
        <taxon>Populus</taxon>
    </lineage>
</organism>
<gene>
    <name evidence="1" type="ORF">D5086_026268</name>
</gene>
<evidence type="ECO:0000313" key="2">
    <source>
        <dbReference type="Proteomes" id="UP000309997"/>
    </source>
</evidence>
<keyword evidence="2" id="KW-1185">Reference proteome</keyword>
<dbReference type="Proteomes" id="UP000309997">
    <property type="component" value="Unassembled WGS sequence"/>
</dbReference>